<dbReference type="PANTHER" id="PTHR43169:SF2">
    <property type="entry name" value="NAD_GMP SYNTHASE DOMAIN-CONTAINING PROTEIN"/>
    <property type="match status" value="1"/>
</dbReference>
<dbReference type="InterPro" id="IPR014729">
    <property type="entry name" value="Rossmann-like_a/b/a_fold"/>
</dbReference>
<evidence type="ECO:0000313" key="2">
    <source>
        <dbReference type="Proteomes" id="UP000295030"/>
    </source>
</evidence>
<keyword evidence="2" id="KW-1185">Reference proteome</keyword>
<accession>A0A4R1HNN9</accession>
<reference evidence="1 2" key="1">
    <citation type="submission" date="2019-03" db="EMBL/GenBank/DDBJ databases">
        <title>Genomic Encyclopedia of Type Strains, Phase IV (KMG-IV): sequencing the most valuable type-strain genomes for metagenomic binning, comparative biology and taxonomic classification.</title>
        <authorList>
            <person name="Goeker M."/>
        </authorList>
    </citation>
    <scope>NUCLEOTIDE SEQUENCE [LARGE SCALE GENOMIC DNA]</scope>
    <source>
        <strain evidence="1 2">DSM 101</strain>
    </source>
</reference>
<dbReference type="RefSeq" id="WP_245516229.1">
    <property type="nucleotide sequence ID" value="NZ_SMFY01000003.1"/>
</dbReference>
<dbReference type="Gene3D" id="3.40.50.620">
    <property type="entry name" value="HUPs"/>
    <property type="match status" value="1"/>
</dbReference>
<dbReference type="PANTHER" id="PTHR43169">
    <property type="entry name" value="EXSB FAMILY PROTEIN"/>
    <property type="match status" value="1"/>
</dbReference>
<proteinExistence type="predicted"/>
<dbReference type="SUPFAM" id="SSF52402">
    <property type="entry name" value="Adenine nucleotide alpha hydrolases-like"/>
    <property type="match status" value="1"/>
</dbReference>
<evidence type="ECO:0008006" key="3">
    <source>
        <dbReference type="Google" id="ProtNLM"/>
    </source>
</evidence>
<name>A0A4R1HNN9_ANCAQ</name>
<dbReference type="Proteomes" id="UP000295030">
    <property type="component" value="Unassembled WGS sequence"/>
</dbReference>
<organism evidence="1 2">
    <name type="scientific">Ancylobacter aquaticus</name>
    <dbReference type="NCBI Taxonomy" id="100"/>
    <lineage>
        <taxon>Bacteria</taxon>
        <taxon>Pseudomonadati</taxon>
        <taxon>Pseudomonadota</taxon>
        <taxon>Alphaproteobacteria</taxon>
        <taxon>Hyphomicrobiales</taxon>
        <taxon>Xanthobacteraceae</taxon>
        <taxon>Ancylobacter</taxon>
    </lineage>
</organism>
<comment type="caution">
    <text evidence="1">The sequence shown here is derived from an EMBL/GenBank/DDBJ whole genome shotgun (WGS) entry which is preliminary data.</text>
</comment>
<sequence length="277" mass="29309">MREAQPDMPPVLPPDLPPALRLARVLDRFPALAVAVSGGVDSLTLASFAFAHGVPLSVIHAVSPAVPADATERVRRVAAAQGWELTVTGTGEFDDPRYRDNPVDRCYFCKTNLYDRIAGLTERPIASGANLDDLGDYRPGLIAAAERRVVHPLIEAEMTKADVRALARTLGLGEVAELPAQPCLASRVETGIAIDADDLAFVERAERRLAALTGGGTLRCRITREGVSVELGEEAMGHAGAVDALMVGLSARAGRTYAGSRAYRRGAMFVGVNSVGA</sequence>
<gene>
    <name evidence="1" type="ORF">EV667_3529</name>
</gene>
<dbReference type="InterPro" id="IPR052188">
    <property type="entry name" value="Ni-pincer_cofactor_biosynth"/>
</dbReference>
<protein>
    <recommendedName>
        <fullName evidence="3">Adenine nucleotide alpha hydrolase</fullName>
    </recommendedName>
</protein>
<evidence type="ECO:0000313" key="1">
    <source>
        <dbReference type="EMBL" id="TCK23688.1"/>
    </source>
</evidence>
<dbReference type="AlphaFoldDB" id="A0A4R1HNN9"/>
<dbReference type="EMBL" id="SMFY01000003">
    <property type="protein sequence ID" value="TCK23688.1"/>
    <property type="molecule type" value="Genomic_DNA"/>
</dbReference>